<dbReference type="GO" id="GO:0005524">
    <property type="term" value="F:ATP binding"/>
    <property type="evidence" value="ECO:0007669"/>
    <property type="project" value="UniProtKB-KW"/>
</dbReference>
<dbReference type="GO" id="GO:0016787">
    <property type="term" value="F:hydrolase activity"/>
    <property type="evidence" value="ECO:0007669"/>
    <property type="project" value="UniProtKB-KW"/>
</dbReference>
<dbReference type="InterPro" id="IPR027417">
    <property type="entry name" value="P-loop_NTPase"/>
</dbReference>
<dbReference type="PANTHER" id="PTHR11070:SF45">
    <property type="entry name" value="DNA 3'-5' HELICASE"/>
    <property type="match status" value="1"/>
</dbReference>
<evidence type="ECO:0000256" key="1">
    <source>
        <dbReference type="ARBA" id="ARBA00022741"/>
    </source>
</evidence>
<accession>A0A6J7GK52</accession>
<dbReference type="EMBL" id="CAFBOF010000006">
    <property type="protein sequence ID" value="CAB4972185.1"/>
    <property type="molecule type" value="Genomic_DNA"/>
</dbReference>
<dbReference type="SUPFAM" id="SSF52540">
    <property type="entry name" value="P-loop containing nucleoside triphosphate hydrolases"/>
    <property type="match status" value="1"/>
</dbReference>
<keyword evidence="4" id="KW-0067">ATP-binding</keyword>
<dbReference type="AlphaFoldDB" id="A0A6J7GK52"/>
<gene>
    <name evidence="6" type="ORF">UFOPK3605_00861</name>
    <name evidence="7" type="ORF">UFOPK3897_00531</name>
</gene>
<evidence type="ECO:0000259" key="5">
    <source>
        <dbReference type="PROSITE" id="PS51198"/>
    </source>
</evidence>
<feature type="domain" description="UvrD-like helicase ATP-binding" evidence="5">
    <location>
        <begin position="183"/>
        <end position="588"/>
    </location>
</feature>
<dbReference type="Pfam" id="PF13538">
    <property type="entry name" value="UvrD_C_2"/>
    <property type="match status" value="1"/>
</dbReference>
<dbReference type="GO" id="GO:0003677">
    <property type="term" value="F:DNA binding"/>
    <property type="evidence" value="ECO:0007669"/>
    <property type="project" value="InterPro"/>
</dbReference>
<keyword evidence="1" id="KW-0547">Nucleotide-binding</keyword>
<keyword evidence="2" id="KW-0378">Hydrolase</keyword>
<name>A0A6J7GK52_9ZZZZ</name>
<dbReference type="InterPro" id="IPR000212">
    <property type="entry name" value="DNA_helicase_UvrD/REP"/>
</dbReference>
<organism evidence="6">
    <name type="scientific">freshwater metagenome</name>
    <dbReference type="NCBI Taxonomy" id="449393"/>
    <lineage>
        <taxon>unclassified sequences</taxon>
        <taxon>metagenomes</taxon>
        <taxon>ecological metagenomes</taxon>
    </lineage>
</organism>
<dbReference type="EMBL" id="CAFBMM010000038">
    <property type="protein sequence ID" value="CAB4907396.1"/>
    <property type="molecule type" value="Genomic_DNA"/>
</dbReference>
<keyword evidence="3" id="KW-0347">Helicase</keyword>
<evidence type="ECO:0000256" key="4">
    <source>
        <dbReference type="ARBA" id="ARBA00022840"/>
    </source>
</evidence>
<proteinExistence type="predicted"/>
<dbReference type="PROSITE" id="PS51198">
    <property type="entry name" value="UVRD_HELICASE_ATP_BIND"/>
    <property type="match status" value="1"/>
</dbReference>
<protein>
    <submittedName>
        <fullName evidence="6">Unannotated protein</fullName>
    </submittedName>
</protein>
<dbReference type="PANTHER" id="PTHR11070">
    <property type="entry name" value="UVRD / RECB / PCRA DNA HELICASE FAMILY MEMBER"/>
    <property type="match status" value="1"/>
</dbReference>
<dbReference type="GO" id="GO:0000725">
    <property type="term" value="P:recombinational repair"/>
    <property type="evidence" value="ECO:0007669"/>
    <property type="project" value="TreeGrafter"/>
</dbReference>
<dbReference type="GO" id="GO:0005829">
    <property type="term" value="C:cytosol"/>
    <property type="evidence" value="ECO:0007669"/>
    <property type="project" value="TreeGrafter"/>
</dbReference>
<evidence type="ECO:0000313" key="6">
    <source>
        <dbReference type="EMBL" id="CAB4907396.1"/>
    </source>
</evidence>
<sequence length="748" mass="81696">MTNSHPDLESEQAYLDVAYSYLDAMRDAARRLAKGYSSVGQGGTHQARLEREAAEETSRRRLGSLEIGDLPLCFGRLDLEDTQTHYVGRISVTDDDHTPVVIDWRAPVAEAFYRATAIEPMDVVRRRHFLSKANEGRVLVGIDDEVFDQEAVDDAGYEVMGEGALLSALNRERTGRMGDIVATIQSEQDKAIRAPLAGVLVVTGGAGTGKTAVALHRAAYLLYTYRDRLVNDGVLLIGPNTLFLRYIDQVLPALGEQDVQLSTAISLKPQYSVRSVDDPEVARIKGDTRMAQVIKRALNDREHALAKDVAVVLDGTILRLRKDFSNRVVEKAKAARGRHNEKRIRVMRTVTDHLLSQYQKARVDVIEDDPEVIKELGRRIRAIPEIRAALIRMWPTLSGAELLHDLFSFPSLIASAASGILEPKEYKLLVRERQDDVRKVKWSESDLALIDEADSLLGPIESSRAKLNRQPRVSDPDAAQVVAELGVEGFFSPDELAQRYADPRDGGFIGSDEPRTFGHVVVDEAQDLSPMQWRMLVRRCPSGSMTVVGDFGQASTAGSASSWDAVLKTLDERRPSDVVTLSVNYRTPAEIMAVAHGVLAAGAPDIKPTRAVRETGVWPKFEKVESGDLILAAGEAARQAIAIGGTVAVVAPRPHHLDLVAALADVGAVTATVDALDAPVGIYDARGAKGLEFDHVIVVEPIQLVTPDALGLRLLYVVLTRATQNLTVVHSEPLPESLLPDRVVAPAS</sequence>
<dbReference type="GO" id="GO:0043138">
    <property type="term" value="F:3'-5' DNA helicase activity"/>
    <property type="evidence" value="ECO:0007669"/>
    <property type="project" value="TreeGrafter"/>
</dbReference>
<evidence type="ECO:0000256" key="3">
    <source>
        <dbReference type="ARBA" id="ARBA00022806"/>
    </source>
</evidence>
<dbReference type="InterPro" id="IPR027785">
    <property type="entry name" value="UvrD-like_helicase_C"/>
</dbReference>
<dbReference type="InterPro" id="IPR014016">
    <property type="entry name" value="UvrD-like_ATP-bd"/>
</dbReference>
<dbReference type="Pfam" id="PF00580">
    <property type="entry name" value="UvrD-helicase"/>
    <property type="match status" value="1"/>
</dbReference>
<reference evidence="6" key="1">
    <citation type="submission" date="2020-05" db="EMBL/GenBank/DDBJ databases">
        <authorList>
            <person name="Chiriac C."/>
            <person name="Salcher M."/>
            <person name="Ghai R."/>
            <person name="Kavagutti S V."/>
        </authorList>
    </citation>
    <scope>NUCLEOTIDE SEQUENCE</scope>
</reference>
<dbReference type="Gene3D" id="3.40.50.300">
    <property type="entry name" value="P-loop containing nucleotide triphosphate hydrolases"/>
    <property type="match status" value="3"/>
</dbReference>
<evidence type="ECO:0000256" key="2">
    <source>
        <dbReference type="ARBA" id="ARBA00022801"/>
    </source>
</evidence>
<evidence type="ECO:0000313" key="7">
    <source>
        <dbReference type="EMBL" id="CAB4972185.1"/>
    </source>
</evidence>